<dbReference type="GO" id="GO:0120330">
    <property type="term" value="C:rixosome complex"/>
    <property type="evidence" value="ECO:0007669"/>
    <property type="project" value="UniProtKB-UniRule"/>
</dbReference>
<evidence type="ECO:0000313" key="9">
    <source>
        <dbReference type="Proteomes" id="UP000799440"/>
    </source>
</evidence>
<keyword evidence="4 5" id="KW-0539">Nucleus</keyword>
<dbReference type="OrthoDB" id="361362at2759"/>
<comment type="subcellular location">
    <subcellularLocation>
        <location evidence="2 5">Nucleus</location>
    </subcellularLocation>
</comment>
<reference evidence="8" key="1">
    <citation type="journal article" date="2020" name="Stud. Mycol.">
        <title>101 Dothideomycetes genomes: a test case for predicting lifestyles and emergence of pathogens.</title>
        <authorList>
            <person name="Haridas S."/>
            <person name="Albert R."/>
            <person name="Binder M."/>
            <person name="Bloem J."/>
            <person name="Labutti K."/>
            <person name="Salamov A."/>
            <person name="Andreopoulos B."/>
            <person name="Baker S."/>
            <person name="Barry K."/>
            <person name="Bills G."/>
            <person name="Bluhm B."/>
            <person name="Cannon C."/>
            <person name="Castanera R."/>
            <person name="Culley D."/>
            <person name="Daum C."/>
            <person name="Ezra D."/>
            <person name="Gonzalez J."/>
            <person name="Henrissat B."/>
            <person name="Kuo A."/>
            <person name="Liang C."/>
            <person name="Lipzen A."/>
            <person name="Lutzoni F."/>
            <person name="Magnuson J."/>
            <person name="Mondo S."/>
            <person name="Nolan M."/>
            <person name="Ohm R."/>
            <person name="Pangilinan J."/>
            <person name="Park H.-J."/>
            <person name="Ramirez L."/>
            <person name="Alfaro M."/>
            <person name="Sun H."/>
            <person name="Tritt A."/>
            <person name="Yoshinaga Y."/>
            <person name="Zwiers L.-H."/>
            <person name="Turgeon B."/>
            <person name="Goodwin S."/>
            <person name="Spatafora J."/>
            <person name="Crous P."/>
            <person name="Grigoriev I."/>
        </authorList>
    </citation>
    <scope>NUCLEOTIDE SEQUENCE</scope>
    <source>
        <strain evidence="8">CBS 119925</strain>
    </source>
</reference>
<evidence type="ECO:0000256" key="2">
    <source>
        <dbReference type="ARBA" id="ARBA00004123"/>
    </source>
</evidence>
<comment type="function">
    <text evidence="1 5">Component of the RIX1 complex required for processing of ITS2 sequences from 35S pre-rRNA.</text>
</comment>
<dbReference type="SUPFAM" id="SSF48371">
    <property type="entry name" value="ARM repeat"/>
    <property type="match status" value="1"/>
</dbReference>
<evidence type="ECO:0000256" key="4">
    <source>
        <dbReference type="ARBA" id="ARBA00023242"/>
    </source>
</evidence>
<dbReference type="PANTHER" id="PTHR16056">
    <property type="entry name" value="REGULATOR OF MICROTUBULE DYNAMICS PROTEIN"/>
    <property type="match status" value="1"/>
</dbReference>
<dbReference type="GO" id="GO:0006364">
    <property type="term" value="P:rRNA processing"/>
    <property type="evidence" value="ECO:0007669"/>
    <property type="project" value="UniProtKB-UniRule"/>
</dbReference>
<comment type="subunit">
    <text evidence="5">Component of the RIX1 complex.</text>
</comment>
<gene>
    <name evidence="8" type="ORF">M011DRAFT_457161</name>
</gene>
<sequence>MGSSARKKKEKKKDFQVGKTKAKPVNFTDTNFRAKSIVLTQQSLSANAPTLAAQCAHHLSLLNHKSDTQRRESLAYLTTAITTTPPGAPLPQPASVILPAVQRLILDGSNGVRTQLLKLLQALPEAEIAAHSDQLVLHARAGMTHLASEIRTFSLDVLEWLLRVAGDEVVSGPGGWVKMLHCFLGLLGWQQQQKQEPRSGLEIGKWSATKAFGKPGSEAKVQVRQMQALTAFLKTGLCVPVKKAEELRTKDQYAASFFPLWQTENHLLPQRSYAFAHLNLFGTARDEEAEMYEDREDRQRVFRERAEKAVTAGMEQAVKAGGELGRAGAMLRRVLREGMADFGGEMAA</sequence>
<evidence type="ECO:0000256" key="3">
    <source>
        <dbReference type="ARBA" id="ARBA00006427"/>
    </source>
</evidence>
<accession>A0A6A6VIW9</accession>
<feature type="compositionally biased region" description="Basic residues" evidence="6">
    <location>
        <begin position="1"/>
        <end position="11"/>
    </location>
</feature>
<dbReference type="InterPro" id="IPR024679">
    <property type="entry name" value="Ipi1_N"/>
</dbReference>
<keyword evidence="9" id="KW-1185">Reference proteome</keyword>
<dbReference type="GO" id="GO:0005634">
    <property type="term" value="C:nucleus"/>
    <property type="evidence" value="ECO:0007669"/>
    <property type="project" value="UniProtKB-SubCell"/>
</dbReference>
<protein>
    <recommendedName>
        <fullName evidence="5">Pre-rRNA-processing protein</fullName>
    </recommendedName>
</protein>
<dbReference type="InterPro" id="IPR016024">
    <property type="entry name" value="ARM-type_fold"/>
</dbReference>
<keyword evidence="5" id="KW-0698">rRNA processing</keyword>
<dbReference type="InterPro" id="IPR011989">
    <property type="entry name" value="ARM-like"/>
</dbReference>
<dbReference type="AlphaFoldDB" id="A0A6A6VIW9"/>
<comment type="similarity">
    <text evidence="3 5">Belongs to the IPI1/TEX10 family.</text>
</comment>
<organism evidence="8 9">
    <name type="scientific">Sporormia fimetaria CBS 119925</name>
    <dbReference type="NCBI Taxonomy" id="1340428"/>
    <lineage>
        <taxon>Eukaryota</taxon>
        <taxon>Fungi</taxon>
        <taxon>Dikarya</taxon>
        <taxon>Ascomycota</taxon>
        <taxon>Pezizomycotina</taxon>
        <taxon>Dothideomycetes</taxon>
        <taxon>Pleosporomycetidae</taxon>
        <taxon>Pleosporales</taxon>
        <taxon>Sporormiaceae</taxon>
        <taxon>Sporormia</taxon>
    </lineage>
</organism>
<name>A0A6A6VIW9_9PLEO</name>
<evidence type="ECO:0000256" key="6">
    <source>
        <dbReference type="SAM" id="MobiDB-lite"/>
    </source>
</evidence>
<evidence type="ECO:0000313" key="8">
    <source>
        <dbReference type="EMBL" id="KAF2749067.1"/>
    </source>
</evidence>
<dbReference type="Proteomes" id="UP000799440">
    <property type="component" value="Unassembled WGS sequence"/>
</dbReference>
<evidence type="ECO:0000259" key="7">
    <source>
        <dbReference type="Pfam" id="PF12333"/>
    </source>
</evidence>
<dbReference type="Gene3D" id="1.25.10.10">
    <property type="entry name" value="Leucine-rich Repeat Variant"/>
    <property type="match status" value="1"/>
</dbReference>
<evidence type="ECO:0000256" key="5">
    <source>
        <dbReference type="RuleBase" id="RU368021"/>
    </source>
</evidence>
<keyword evidence="5" id="KW-0690">Ribosome biogenesis</keyword>
<dbReference type="Pfam" id="PF12333">
    <property type="entry name" value="Ipi1_N"/>
    <property type="match status" value="1"/>
</dbReference>
<feature type="region of interest" description="Disordered" evidence="6">
    <location>
        <begin position="1"/>
        <end position="20"/>
    </location>
</feature>
<dbReference type="EMBL" id="MU006567">
    <property type="protein sequence ID" value="KAF2749067.1"/>
    <property type="molecule type" value="Genomic_DNA"/>
</dbReference>
<proteinExistence type="inferred from homology"/>
<dbReference type="PANTHER" id="PTHR16056:SF2">
    <property type="entry name" value="TESTIS-EXPRESSED PROTEIN 10"/>
    <property type="match status" value="1"/>
</dbReference>
<feature type="domain" description="Pre-rRNA-processing protein Ipi1 N-terminal" evidence="7">
    <location>
        <begin position="127"/>
        <end position="233"/>
    </location>
</feature>
<evidence type="ECO:0000256" key="1">
    <source>
        <dbReference type="ARBA" id="ARBA00002355"/>
    </source>
</evidence>